<name>A0A0N7L8F0_PLAHL</name>
<comment type="catalytic activity">
    <reaction evidence="10">
        <text>L-cysteinyl-[protein] + hexadecanoyl-CoA = S-hexadecanoyl-L-cysteinyl-[protein] + CoA</text>
        <dbReference type="Rhea" id="RHEA:36683"/>
        <dbReference type="Rhea" id="RHEA-COMP:10131"/>
        <dbReference type="Rhea" id="RHEA-COMP:11032"/>
        <dbReference type="ChEBI" id="CHEBI:29950"/>
        <dbReference type="ChEBI" id="CHEBI:57287"/>
        <dbReference type="ChEBI" id="CHEBI:57379"/>
        <dbReference type="ChEBI" id="CHEBI:74151"/>
        <dbReference type="EC" id="2.3.1.225"/>
    </reaction>
</comment>
<dbReference type="AlphaFoldDB" id="A0A0N7L8F0"/>
<evidence type="ECO:0000259" key="11">
    <source>
        <dbReference type="Pfam" id="PF01529"/>
    </source>
</evidence>
<dbReference type="GO" id="GO:0019706">
    <property type="term" value="F:protein-cysteine S-palmitoyltransferase activity"/>
    <property type="evidence" value="ECO:0007669"/>
    <property type="project" value="UniProtKB-EC"/>
</dbReference>
<keyword evidence="13" id="KW-1185">Reference proteome</keyword>
<dbReference type="Pfam" id="PF01529">
    <property type="entry name" value="DHHC"/>
    <property type="match status" value="1"/>
</dbReference>
<dbReference type="OMA" id="YDHHCIY"/>
<comment type="subcellular location">
    <subcellularLocation>
        <location evidence="1">Endomembrane system</location>
        <topology evidence="1">Multi-pass membrane protein</topology>
    </subcellularLocation>
</comment>
<proteinExistence type="inferred from homology"/>
<sequence length="179" mass="20030">MTPKVTCCEAPLHPSRIAVVGIALLSAVTFYFFSLQELPKFLQHYVLPLYSIQFAMTVLLFFIISRFDPSTQPSHQAIRFSHSCKAACDAKVSSAITHFGSTSEANADILSYSLVYPKCCDCGHMVLTFNTKHCSKCNKCIPGYDHHCIYLNTCIGTHNYPLLHYIMHACGEGKELQEQ</sequence>
<dbReference type="PROSITE" id="PS50216">
    <property type="entry name" value="DHHC"/>
    <property type="match status" value="1"/>
</dbReference>
<reference evidence="13" key="1">
    <citation type="submission" date="2014-09" db="EMBL/GenBank/DDBJ databases">
        <authorList>
            <person name="Sharma Rahul"/>
            <person name="Thines Marco"/>
        </authorList>
    </citation>
    <scope>NUCLEOTIDE SEQUENCE [LARGE SCALE GENOMIC DNA]</scope>
</reference>
<comment type="similarity">
    <text evidence="2 10">Belongs to the DHHC palmitoyltransferase family.</text>
</comment>
<comment type="domain">
    <text evidence="10">The DHHC domain is required for palmitoyltransferase activity.</text>
</comment>
<dbReference type="STRING" id="4781.A0A0N7L8F0"/>
<dbReference type="GO" id="GO:0005783">
    <property type="term" value="C:endoplasmic reticulum"/>
    <property type="evidence" value="ECO:0007669"/>
    <property type="project" value="TreeGrafter"/>
</dbReference>
<evidence type="ECO:0000256" key="5">
    <source>
        <dbReference type="ARBA" id="ARBA00022989"/>
    </source>
</evidence>
<dbReference type="GeneID" id="36402498"/>
<evidence type="ECO:0000256" key="7">
    <source>
        <dbReference type="ARBA" id="ARBA00023139"/>
    </source>
</evidence>
<dbReference type="InterPro" id="IPR001594">
    <property type="entry name" value="Palmitoyltrfase_DHHC"/>
</dbReference>
<organism evidence="12 13">
    <name type="scientific">Plasmopara halstedii</name>
    <name type="common">Downy mildew of sunflower</name>
    <dbReference type="NCBI Taxonomy" id="4781"/>
    <lineage>
        <taxon>Eukaryota</taxon>
        <taxon>Sar</taxon>
        <taxon>Stramenopiles</taxon>
        <taxon>Oomycota</taxon>
        <taxon>Peronosporomycetes</taxon>
        <taxon>Peronosporales</taxon>
        <taxon>Peronosporaceae</taxon>
        <taxon>Plasmopara</taxon>
    </lineage>
</organism>
<evidence type="ECO:0000256" key="10">
    <source>
        <dbReference type="RuleBase" id="RU079119"/>
    </source>
</evidence>
<keyword evidence="3 10" id="KW-0808">Transferase</keyword>
<dbReference type="Proteomes" id="UP000054928">
    <property type="component" value="Unassembled WGS sequence"/>
</dbReference>
<keyword evidence="5 10" id="KW-1133">Transmembrane helix</keyword>
<protein>
    <recommendedName>
        <fullName evidence="10">Palmitoyltransferase</fullName>
        <ecNumber evidence="10">2.3.1.225</ecNumber>
    </recommendedName>
</protein>
<feature type="transmembrane region" description="Helical" evidence="10">
    <location>
        <begin position="15"/>
        <end position="33"/>
    </location>
</feature>
<evidence type="ECO:0000256" key="4">
    <source>
        <dbReference type="ARBA" id="ARBA00022692"/>
    </source>
</evidence>
<dbReference type="PANTHER" id="PTHR22883">
    <property type="entry name" value="ZINC FINGER DHHC DOMAIN CONTAINING PROTEIN"/>
    <property type="match status" value="1"/>
</dbReference>
<evidence type="ECO:0000256" key="6">
    <source>
        <dbReference type="ARBA" id="ARBA00023136"/>
    </source>
</evidence>
<evidence type="ECO:0000256" key="3">
    <source>
        <dbReference type="ARBA" id="ARBA00022679"/>
    </source>
</evidence>
<dbReference type="GO" id="GO:0006612">
    <property type="term" value="P:protein targeting to membrane"/>
    <property type="evidence" value="ECO:0007669"/>
    <property type="project" value="TreeGrafter"/>
</dbReference>
<dbReference type="EC" id="2.3.1.225" evidence="10"/>
<dbReference type="InterPro" id="IPR039859">
    <property type="entry name" value="PFA4/ZDH16/20/ERF2-like"/>
</dbReference>
<evidence type="ECO:0000256" key="8">
    <source>
        <dbReference type="ARBA" id="ARBA00023288"/>
    </source>
</evidence>
<keyword evidence="6 10" id="KW-0472">Membrane</keyword>
<evidence type="ECO:0000256" key="1">
    <source>
        <dbReference type="ARBA" id="ARBA00004127"/>
    </source>
</evidence>
<feature type="domain" description="Palmitoyltransferase DHHC" evidence="11">
    <location>
        <begin position="119"/>
        <end position="162"/>
    </location>
</feature>
<feature type="transmembrane region" description="Helical" evidence="10">
    <location>
        <begin position="45"/>
        <end position="64"/>
    </location>
</feature>
<keyword evidence="4 10" id="KW-0812">Transmembrane</keyword>
<dbReference type="OrthoDB" id="9909019at2759"/>
<accession>A0A0N7L8F0</accession>
<dbReference type="RefSeq" id="XP_024586060.1">
    <property type="nucleotide sequence ID" value="XM_024720908.1"/>
</dbReference>
<keyword evidence="7" id="KW-0564">Palmitate</keyword>
<keyword evidence="8" id="KW-0449">Lipoprotein</keyword>
<dbReference type="PANTHER" id="PTHR22883:SF301">
    <property type="entry name" value="PALMITOYLTRANSFERASE ZDHHC12"/>
    <property type="match status" value="1"/>
</dbReference>
<evidence type="ECO:0000313" key="12">
    <source>
        <dbReference type="EMBL" id="CEG49691.1"/>
    </source>
</evidence>
<dbReference type="GO" id="GO:0005794">
    <property type="term" value="C:Golgi apparatus"/>
    <property type="evidence" value="ECO:0007669"/>
    <property type="project" value="TreeGrafter"/>
</dbReference>
<keyword evidence="9 10" id="KW-0012">Acyltransferase</keyword>
<dbReference type="EMBL" id="CCYD01003090">
    <property type="protein sequence ID" value="CEG49691.1"/>
    <property type="molecule type" value="Genomic_DNA"/>
</dbReference>
<evidence type="ECO:0000256" key="9">
    <source>
        <dbReference type="ARBA" id="ARBA00023315"/>
    </source>
</evidence>
<evidence type="ECO:0000256" key="2">
    <source>
        <dbReference type="ARBA" id="ARBA00008574"/>
    </source>
</evidence>
<evidence type="ECO:0000313" key="13">
    <source>
        <dbReference type="Proteomes" id="UP000054928"/>
    </source>
</evidence>